<dbReference type="InterPro" id="IPR036628">
    <property type="entry name" value="Clp_N_dom_sf"/>
</dbReference>
<dbReference type="AlphaFoldDB" id="A0A6G7Y7B3"/>
<proteinExistence type="predicted"/>
<organism evidence="1 2">
    <name type="scientific">Propioniciclava coleopterorum</name>
    <dbReference type="NCBI Taxonomy" id="2714937"/>
    <lineage>
        <taxon>Bacteria</taxon>
        <taxon>Bacillati</taxon>
        <taxon>Actinomycetota</taxon>
        <taxon>Actinomycetes</taxon>
        <taxon>Propionibacteriales</taxon>
        <taxon>Propionibacteriaceae</taxon>
        <taxon>Propioniciclava</taxon>
    </lineage>
</organism>
<dbReference type="RefSeq" id="WP_166233778.1">
    <property type="nucleotide sequence ID" value="NZ_CP049865.1"/>
</dbReference>
<accession>A0A6G7Y7B3</accession>
<dbReference type="KEGG" id="prv:G7070_11015"/>
<gene>
    <name evidence="1" type="ORF">G7070_11015</name>
</gene>
<sequence>MKPSLTHAWLSASWREAERQRADAVDVDHQYLGLLGVGGAAARLLGGHGITLASARERAREALSDDLAGLGLASDALPEPLPFAATGTGGYKETARARAITDAASRAPDTFALLVALLQEPSGAVRRLVNADGVAPQELVAPLKEGSTDPFAAATVPVAPGLLPAPAFARAVGSYVSTPRARAADLLAAPAALPYFSAFGEGDVAPDGLSAELARGSRSMTLGAELGREEEPGRDVLTWTMRILQAPRHAGEPLGYHRFTLTDGPGGTDLVHEYGYRTFGVLGRLLHPLTRHLAGGFGLQHQRYALAAYISETT</sequence>
<dbReference type="Proteomes" id="UP000501058">
    <property type="component" value="Chromosome"/>
</dbReference>
<protein>
    <submittedName>
        <fullName evidence="1">Uncharacterized protein</fullName>
    </submittedName>
</protein>
<name>A0A6G7Y7B3_9ACTN</name>
<keyword evidence="2" id="KW-1185">Reference proteome</keyword>
<dbReference type="EMBL" id="CP049865">
    <property type="protein sequence ID" value="QIK72705.1"/>
    <property type="molecule type" value="Genomic_DNA"/>
</dbReference>
<evidence type="ECO:0000313" key="2">
    <source>
        <dbReference type="Proteomes" id="UP000501058"/>
    </source>
</evidence>
<evidence type="ECO:0000313" key="1">
    <source>
        <dbReference type="EMBL" id="QIK72705.1"/>
    </source>
</evidence>
<dbReference type="Gene3D" id="1.10.1780.10">
    <property type="entry name" value="Clp, N-terminal domain"/>
    <property type="match status" value="1"/>
</dbReference>
<reference evidence="1 2" key="1">
    <citation type="submission" date="2020-03" db="EMBL/GenBank/DDBJ databases">
        <title>Propioniciclava sp. nov., isolated from Hydrophilus acuminatus.</title>
        <authorList>
            <person name="Hyun D.-W."/>
            <person name="Bae J.-W."/>
        </authorList>
    </citation>
    <scope>NUCLEOTIDE SEQUENCE [LARGE SCALE GENOMIC DNA]</scope>
    <source>
        <strain evidence="1 2">HDW11</strain>
    </source>
</reference>